<dbReference type="PANTHER" id="PTHR30441:SF8">
    <property type="entry name" value="DUF748 DOMAIN-CONTAINING PROTEIN"/>
    <property type="match status" value="1"/>
</dbReference>
<evidence type="ECO:0000256" key="2">
    <source>
        <dbReference type="SAM" id="Phobius"/>
    </source>
</evidence>
<feature type="transmembrane region" description="Helical" evidence="2">
    <location>
        <begin position="26"/>
        <end position="49"/>
    </location>
</feature>
<reference evidence="3" key="1">
    <citation type="submission" date="2011-02" db="EMBL/GenBank/DDBJ databases">
        <title>Complete sequence of Acidovorax avenae subsp. avenae ATCC 19860.</title>
        <authorList>
            <consortium name="US DOE Joint Genome Institute"/>
            <person name="Lucas S."/>
            <person name="Copeland A."/>
            <person name="Lapidus A."/>
            <person name="Cheng J.-F."/>
            <person name="Goodwin L."/>
            <person name="Pitluck S."/>
            <person name="Chertkov O."/>
            <person name="Held B."/>
            <person name="Detter J.C."/>
            <person name="Han C."/>
            <person name="Tapia R."/>
            <person name="Land M."/>
            <person name="Hauser L."/>
            <person name="Kyrpides N."/>
            <person name="Ivanova N."/>
            <person name="Ovchinnikova G."/>
            <person name="Pagani I."/>
            <person name="Gordon S."/>
            <person name="Woyke T."/>
        </authorList>
    </citation>
    <scope>NUCLEOTIDE SEQUENCE</scope>
    <source>
        <strain evidence="3">ATCC 19860</strain>
    </source>
</reference>
<dbReference type="AlphaFoldDB" id="F0Q154"/>
<organism evidence="3 4">
    <name type="scientific">Paracidovorax avenae (strain ATCC 19860 / DSM 7227 / CCUG 15838 / JCM 20985 / LMG 2117 / NCPPB 1011)</name>
    <name type="common">Acidovorax avenae</name>
    <dbReference type="NCBI Taxonomy" id="643561"/>
    <lineage>
        <taxon>Bacteria</taxon>
        <taxon>Pseudomonadati</taxon>
        <taxon>Pseudomonadota</taxon>
        <taxon>Betaproteobacteria</taxon>
        <taxon>Burkholderiales</taxon>
        <taxon>Comamonadaceae</taxon>
        <taxon>Paracidovorax</taxon>
    </lineage>
</organism>
<proteinExistence type="predicted"/>
<dbReference type="GO" id="GO:0090313">
    <property type="term" value="P:regulation of protein targeting to membrane"/>
    <property type="evidence" value="ECO:0007669"/>
    <property type="project" value="TreeGrafter"/>
</dbReference>
<keyword evidence="2" id="KW-0472">Membrane</keyword>
<evidence type="ECO:0000256" key="1">
    <source>
        <dbReference type="SAM" id="MobiDB-lite"/>
    </source>
</evidence>
<name>F0Q154_PARA1</name>
<dbReference type="Proteomes" id="UP000002482">
    <property type="component" value="Chromosome"/>
</dbReference>
<keyword evidence="4" id="KW-1185">Reference proteome</keyword>
<evidence type="ECO:0008006" key="5">
    <source>
        <dbReference type="Google" id="ProtNLM"/>
    </source>
</evidence>
<sequence>MPAARAAPGGGPRPGARPAWGRALRWTLGGVAVAGVIVLAAGAALWWWLPSDEELARRAGDGAGDLLGVPVVVDRLEWHLLPSPRLVLHGVHTEQEAPVSADRIVADARWSDLLRLRLALARLRLEGAAVPQLSLSQFKVRDAGQDGPASFGPFTLAEVPVERAEWQGVRWIGRQGRDLAYGGSVDFGAAWRPAHGLLEREGASPPARLAIEREGSEDRWRADVTAGGRTERGELRLQEFGERYRVTGSLDFSGVDVVGVMDAFERRSIVSGQASGHTDLIAEGDDPAAAMRALQTRTSFTVARAKLLTFDLEAAIRSAGSDKGGTTQLDSLTGIVRTEADAGGTIVRYSDLKATSGVLTATGDAVVQNQRVSGHVAVDLVDGVVGVPLEFGGTVKDPTLSLPPAALAGAAVGTVVAPGVGTALGARIGETVRRIFGGEDRQEPPAPRRLPPVRRDPD</sequence>
<keyword evidence="2" id="KW-0812">Transmembrane</keyword>
<protein>
    <recommendedName>
        <fullName evidence="5">AsmA-like C-terminal domain-containing protein</fullName>
    </recommendedName>
</protein>
<accession>F0Q154</accession>
<dbReference type="InterPro" id="IPR052894">
    <property type="entry name" value="AsmA-related"/>
</dbReference>
<gene>
    <name evidence="3" type="ordered locus">Acav_0133</name>
</gene>
<keyword evidence="2" id="KW-1133">Transmembrane helix</keyword>
<dbReference type="GO" id="GO:0005886">
    <property type="term" value="C:plasma membrane"/>
    <property type="evidence" value="ECO:0007669"/>
    <property type="project" value="TreeGrafter"/>
</dbReference>
<evidence type="ECO:0000313" key="4">
    <source>
        <dbReference type="Proteomes" id="UP000002482"/>
    </source>
</evidence>
<dbReference type="HOGENOM" id="CLU_616678_0_0_4"/>
<feature type="region of interest" description="Disordered" evidence="1">
    <location>
        <begin position="435"/>
        <end position="458"/>
    </location>
</feature>
<dbReference type="OrthoDB" id="8891556at2"/>
<evidence type="ECO:0000313" key="3">
    <source>
        <dbReference type="EMBL" id="ADX44059.1"/>
    </source>
</evidence>
<dbReference type="KEGG" id="aaa:Acav_0133"/>
<dbReference type="EMBL" id="CP002521">
    <property type="protein sequence ID" value="ADX44059.1"/>
    <property type="molecule type" value="Genomic_DNA"/>
</dbReference>
<dbReference type="PANTHER" id="PTHR30441">
    <property type="entry name" value="DUF748 DOMAIN-CONTAINING PROTEIN"/>
    <property type="match status" value="1"/>
</dbReference>